<sequence>MSVRWTLLRHGMTEGAQGFRGRLDVPLSEEGLMQMKDAAAALDGYDCVVTSPLQRCARFAGEWARQNGLPLEIEADLRELDFGQWEGRTAAELMVDQAADLGRFWDDPYGFTPPDGEPVAHFDRRIIKAMTRLTHRFAGQRVLLVTHGGVIRLLLARARRLPRKDLLQVEAGYATCHPLATILANGQLRLSEAT</sequence>
<dbReference type="InterPro" id="IPR013078">
    <property type="entry name" value="His_Pase_superF_clade-1"/>
</dbReference>
<evidence type="ECO:0000313" key="2">
    <source>
        <dbReference type="Proteomes" id="UP000635983"/>
    </source>
</evidence>
<dbReference type="InterPro" id="IPR029033">
    <property type="entry name" value="His_PPase_superfam"/>
</dbReference>
<dbReference type="CDD" id="cd07067">
    <property type="entry name" value="HP_PGM_like"/>
    <property type="match status" value="1"/>
</dbReference>
<accession>A0A917UWH2</accession>
<evidence type="ECO:0000313" key="1">
    <source>
        <dbReference type="EMBL" id="GGJ90338.1"/>
    </source>
</evidence>
<dbReference type="Pfam" id="PF00300">
    <property type="entry name" value="His_Phos_1"/>
    <property type="match status" value="1"/>
</dbReference>
<dbReference type="SMART" id="SM00855">
    <property type="entry name" value="PGAM"/>
    <property type="match status" value="1"/>
</dbReference>
<protein>
    <recommendedName>
        <fullName evidence="3">Alpha-ribazole phosphatase</fullName>
    </recommendedName>
</protein>
<dbReference type="AlphaFoldDB" id="A0A917UWH2"/>
<name>A0A917UWH2_9PSED</name>
<dbReference type="Gene3D" id="3.40.50.1240">
    <property type="entry name" value="Phosphoglycerate mutase-like"/>
    <property type="match status" value="1"/>
</dbReference>
<dbReference type="PANTHER" id="PTHR48100">
    <property type="entry name" value="BROAD-SPECIFICITY PHOSPHATASE YOR283W-RELATED"/>
    <property type="match status" value="1"/>
</dbReference>
<comment type="caution">
    <text evidence="1">The sequence shown here is derived from an EMBL/GenBank/DDBJ whole genome shotgun (WGS) entry which is preliminary data.</text>
</comment>
<evidence type="ECO:0008006" key="3">
    <source>
        <dbReference type="Google" id="ProtNLM"/>
    </source>
</evidence>
<gene>
    <name evidence="1" type="ORF">GCM10009304_15010</name>
</gene>
<dbReference type="SUPFAM" id="SSF53254">
    <property type="entry name" value="Phosphoglycerate mutase-like"/>
    <property type="match status" value="1"/>
</dbReference>
<dbReference type="Proteomes" id="UP000635983">
    <property type="component" value="Unassembled WGS sequence"/>
</dbReference>
<keyword evidence="2" id="KW-1185">Reference proteome</keyword>
<dbReference type="GO" id="GO:0016791">
    <property type="term" value="F:phosphatase activity"/>
    <property type="evidence" value="ECO:0007669"/>
    <property type="project" value="TreeGrafter"/>
</dbReference>
<dbReference type="InterPro" id="IPR050275">
    <property type="entry name" value="PGM_Phosphatase"/>
</dbReference>
<organism evidence="1 2">
    <name type="scientific">Pseudomonas matsuisoli</name>
    <dbReference type="NCBI Taxonomy" id="1515666"/>
    <lineage>
        <taxon>Bacteria</taxon>
        <taxon>Pseudomonadati</taxon>
        <taxon>Pseudomonadota</taxon>
        <taxon>Gammaproteobacteria</taxon>
        <taxon>Pseudomonadales</taxon>
        <taxon>Pseudomonadaceae</taxon>
        <taxon>Pseudomonas</taxon>
    </lineage>
</organism>
<dbReference type="PANTHER" id="PTHR48100:SF1">
    <property type="entry name" value="HISTIDINE PHOSPHATASE FAMILY PROTEIN-RELATED"/>
    <property type="match status" value="1"/>
</dbReference>
<proteinExistence type="predicted"/>
<reference evidence="1" key="2">
    <citation type="submission" date="2020-09" db="EMBL/GenBank/DDBJ databases">
        <authorList>
            <person name="Sun Q."/>
            <person name="Ohkuma M."/>
        </authorList>
    </citation>
    <scope>NUCLEOTIDE SEQUENCE</scope>
    <source>
        <strain evidence="1">JCM 30078</strain>
    </source>
</reference>
<dbReference type="EMBL" id="BMPO01000003">
    <property type="protein sequence ID" value="GGJ90338.1"/>
    <property type="molecule type" value="Genomic_DNA"/>
</dbReference>
<dbReference type="RefSeq" id="WP_188982538.1">
    <property type="nucleotide sequence ID" value="NZ_BMPO01000003.1"/>
</dbReference>
<dbReference type="GO" id="GO:0005737">
    <property type="term" value="C:cytoplasm"/>
    <property type="evidence" value="ECO:0007669"/>
    <property type="project" value="TreeGrafter"/>
</dbReference>
<reference evidence="1" key="1">
    <citation type="journal article" date="2014" name="Int. J. Syst. Evol. Microbiol.">
        <title>Complete genome sequence of Corynebacterium casei LMG S-19264T (=DSM 44701T), isolated from a smear-ripened cheese.</title>
        <authorList>
            <consortium name="US DOE Joint Genome Institute (JGI-PGF)"/>
            <person name="Walter F."/>
            <person name="Albersmeier A."/>
            <person name="Kalinowski J."/>
            <person name="Ruckert C."/>
        </authorList>
    </citation>
    <scope>NUCLEOTIDE SEQUENCE</scope>
    <source>
        <strain evidence="1">JCM 30078</strain>
    </source>
</reference>